<proteinExistence type="predicted"/>
<dbReference type="PANTHER" id="PTHR32026:SF10">
    <property type="entry name" value="METHYLTRANSFERASE-LIKE PROTEIN 24-RELATED"/>
    <property type="match status" value="1"/>
</dbReference>
<evidence type="ECO:0000313" key="3">
    <source>
        <dbReference type="Proteomes" id="UP001487740"/>
    </source>
</evidence>
<gene>
    <name evidence="2" type="ORF">O3P69_013928</name>
</gene>
<comment type="caution">
    <text evidence="2">The sequence shown here is derived from an EMBL/GenBank/DDBJ whole genome shotgun (WGS) entry which is preliminary data.</text>
</comment>
<protein>
    <recommendedName>
        <fullName evidence="1">Methyltransferase domain-containing protein</fullName>
    </recommendedName>
</protein>
<evidence type="ECO:0000313" key="2">
    <source>
        <dbReference type="EMBL" id="KAK8377616.1"/>
    </source>
</evidence>
<dbReference type="AlphaFoldDB" id="A0AAW0SS86"/>
<organism evidence="2 3">
    <name type="scientific">Scylla paramamosain</name>
    <name type="common">Mud crab</name>
    <dbReference type="NCBI Taxonomy" id="85552"/>
    <lineage>
        <taxon>Eukaryota</taxon>
        <taxon>Metazoa</taxon>
        <taxon>Ecdysozoa</taxon>
        <taxon>Arthropoda</taxon>
        <taxon>Crustacea</taxon>
        <taxon>Multicrustacea</taxon>
        <taxon>Malacostraca</taxon>
        <taxon>Eumalacostraca</taxon>
        <taxon>Eucarida</taxon>
        <taxon>Decapoda</taxon>
        <taxon>Pleocyemata</taxon>
        <taxon>Brachyura</taxon>
        <taxon>Eubrachyura</taxon>
        <taxon>Portunoidea</taxon>
        <taxon>Portunidae</taxon>
        <taxon>Portuninae</taxon>
        <taxon>Scylla</taxon>
    </lineage>
</organism>
<dbReference type="PANTHER" id="PTHR32026">
    <property type="entry name" value="METHYLTRANSFERASE-LIKE PROTEIN 24"/>
    <property type="match status" value="1"/>
</dbReference>
<accession>A0AAW0SS86</accession>
<reference evidence="2 3" key="1">
    <citation type="submission" date="2023-03" db="EMBL/GenBank/DDBJ databases">
        <title>High-quality genome of Scylla paramamosain provides insights in environmental adaptation.</title>
        <authorList>
            <person name="Zhang L."/>
        </authorList>
    </citation>
    <scope>NUCLEOTIDE SEQUENCE [LARGE SCALE GENOMIC DNA]</scope>
    <source>
        <strain evidence="2">LZ_2023a</strain>
        <tissue evidence="2">Muscle</tissue>
    </source>
</reference>
<keyword evidence="3" id="KW-1185">Reference proteome</keyword>
<dbReference type="InterPro" id="IPR026913">
    <property type="entry name" value="METTL24"/>
</dbReference>
<dbReference type="Proteomes" id="UP001487740">
    <property type="component" value="Unassembled WGS sequence"/>
</dbReference>
<evidence type="ECO:0000259" key="1">
    <source>
        <dbReference type="Pfam" id="PF13383"/>
    </source>
</evidence>
<sequence length="156" mass="18127">MDADVAPRSKDCVVYSFGVRDKWNFEEDMEDIGCESQRWYLFSLAEVMERLGHSTSTIDYLKMDIGGSEWQVLHDTAIRSRHALTNLRQLGVEVHLEAALRDPTLYNLYLDVLEGLESLGFQLFSSRATQRRGWTYHDPLLGRRVSLHYDLVFLRV</sequence>
<feature type="domain" description="Methyltransferase" evidence="1">
    <location>
        <begin position="41"/>
        <end position="126"/>
    </location>
</feature>
<dbReference type="EMBL" id="JARAKH010000047">
    <property type="protein sequence ID" value="KAK8377616.1"/>
    <property type="molecule type" value="Genomic_DNA"/>
</dbReference>
<dbReference type="InterPro" id="IPR025714">
    <property type="entry name" value="Methyltranfer_dom"/>
</dbReference>
<dbReference type="Pfam" id="PF13383">
    <property type="entry name" value="Methyltransf_22"/>
    <property type="match status" value="1"/>
</dbReference>
<name>A0AAW0SS86_SCYPA</name>